<gene>
    <name evidence="1" type="ORF">KIMC2_18760</name>
</gene>
<evidence type="ECO:0000313" key="2">
    <source>
        <dbReference type="Proteomes" id="UP001321804"/>
    </source>
</evidence>
<proteinExistence type="predicted"/>
<sequence length="172" mass="20156">MSKIKIDSFLFGGEPHFPSELDEDGSFQSAWNEFYNSSEFNEVINQLKGQHFPLRALGITQFGPENFMYWVGLELPSDKFEIPEKWMKLELPAGTAYEEKRLDLGWRELPVEFSINLVYNAADKEQAKLPTNISYTDKPYFVERIKLNEDLSEPKEHQYFIYEGIEEEPLED</sequence>
<name>A0AAU9CTH6_9LACO</name>
<dbReference type="EMBL" id="AP026801">
    <property type="protein sequence ID" value="BDR57314.1"/>
    <property type="molecule type" value="Genomic_DNA"/>
</dbReference>
<dbReference type="AlphaFoldDB" id="A0AAU9CTH6"/>
<organism evidence="1 2">
    <name type="scientific">Xylocopilactobacillus apis</name>
    <dbReference type="NCBI Taxonomy" id="2932183"/>
    <lineage>
        <taxon>Bacteria</taxon>
        <taxon>Bacillati</taxon>
        <taxon>Bacillota</taxon>
        <taxon>Bacilli</taxon>
        <taxon>Lactobacillales</taxon>
        <taxon>Lactobacillaceae</taxon>
        <taxon>Xylocopilactobacillus</taxon>
    </lineage>
</organism>
<evidence type="ECO:0000313" key="1">
    <source>
        <dbReference type="EMBL" id="BDR57314.1"/>
    </source>
</evidence>
<dbReference type="KEGG" id="xak:KIMC2_18760"/>
<keyword evidence="2" id="KW-1185">Reference proteome</keyword>
<accession>A0AAU9CTH6</accession>
<dbReference type="Proteomes" id="UP001321804">
    <property type="component" value="Chromosome"/>
</dbReference>
<dbReference type="RefSeq" id="WP_317696307.1">
    <property type="nucleotide sequence ID" value="NZ_AP026801.1"/>
</dbReference>
<evidence type="ECO:0008006" key="3">
    <source>
        <dbReference type="Google" id="ProtNLM"/>
    </source>
</evidence>
<protein>
    <recommendedName>
        <fullName evidence="3">GyrI-like small molecule binding domain-containing protein</fullName>
    </recommendedName>
</protein>
<reference evidence="1 2" key="1">
    <citation type="journal article" date="2023" name="Microbiol. Spectr.">
        <title>Symbiosis of Carpenter Bees with Uncharacterized Lactic Acid Bacteria Showing NAD Auxotrophy.</title>
        <authorList>
            <person name="Kawasaki S."/>
            <person name="Ozawa K."/>
            <person name="Mori T."/>
            <person name="Yamamoto A."/>
            <person name="Ito M."/>
            <person name="Ohkuma M."/>
            <person name="Sakamoto M."/>
            <person name="Matsutani M."/>
        </authorList>
    </citation>
    <scope>NUCLEOTIDE SEQUENCE [LARGE SCALE GENOMIC DNA]</scope>
    <source>
        <strain evidence="1 2">KimC2</strain>
    </source>
</reference>